<dbReference type="PROSITE" id="PS00678">
    <property type="entry name" value="WD_REPEATS_1"/>
    <property type="match status" value="1"/>
</dbReference>
<evidence type="ECO:0000256" key="2">
    <source>
        <dbReference type="ARBA" id="ARBA00009435"/>
    </source>
</evidence>
<dbReference type="Gene3D" id="2.130.10.10">
    <property type="entry name" value="YVTN repeat-like/Quinoprotein amine dehydrogenase"/>
    <property type="match status" value="2"/>
</dbReference>
<dbReference type="GO" id="GO:0016251">
    <property type="term" value="F:RNA polymerase II general transcription initiation factor activity"/>
    <property type="evidence" value="ECO:0007669"/>
    <property type="project" value="TreeGrafter"/>
</dbReference>
<dbReference type="InterPro" id="IPR037264">
    <property type="entry name" value="TFIID_NTD2_sf"/>
</dbReference>
<dbReference type="InterPro" id="IPR015943">
    <property type="entry name" value="WD40/YVTN_repeat-like_dom_sf"/>
</dbReference>
<name>A0AAW1Q670_9CHLO</name>
<evidence type="ECO:0000256" key="5">
    <source>
        <dbReference type="ARBA" id="ARBA00023015"/>
    </source>
</evidence>
<dbReference type="PROSITE" id="PS50294">
    <property type="entry name" value="WD_REPEATS_REGION"/>
    <property type="match status" value="5"/>
</dbReference>
<dbReference type="SMART" id="SM00320">
    <property type="entry name" value="WD40"/>
    <property type="match status" value="6"/>
</dbReference>
<dbReference type="InterPro" id="IPR006594">
    <property type="entry name" value="LisH"/>
</dbReference>
<keyword evidence="11" id="KW-1185">Reference proteome</keyword>
<sequence>MDEVVLDRLILQYLQKRGYTQARQSLSYETTASQAPDMTLAPQVDPEKGIVEDLLLYLVADNNQAQYARSFDSFAIWVDNSLDLYRGELQRLLYPTFTLCYLRLVRHSASSEAQQMLAKHRTRFVGTTQRPAQARLQELQELQNLSLPEQLDGSQASKLFLILSIINEHFAIQMVEGQPAADAGDEADIGMLSGQSMGIMSSVNQQELQLGLLQGNAEDRFAAIKADREAEAVPEADEEGKALTKKKRAALEKEAEKERSKRHRVAEGRLEPQIPLLPRPDVLESAVLRGFESRADVGPEALPSILFHTFANTFQSLNCCSFAPDAQSIAGGYADSSVRLHSLNGATEASADGPEAQQAGEPFACMHGHSAPVHGIDWMPDGRCFLTASSDGTLRIWSPELRRNLAVYRGHRLPVWDVACCPEGHYFASASNDRTVRIWCTDRVHSVRMLPGAFSDADVVRWHPNAHYVAAGSSDRTIRMWDIRGGTLQRILTGHRAPITSLAFSPDGQMLLSGDAEGELLLWSLGQAKRIAAFHDHCAPIWTLAFSNGSSGMLASGSADQTVKLWSLSGQATSGEEGEAANLPVSNMQMLKSYRTRVMPIFKLQWTPRNLLLAAGAMAPTELRQSA</sequence>
<evidence type="ECO:0000256" key="8">
    <source>
        <dbReference type="PROSITE-ProRule" id="PRU00221"/>
    </source>
</evidence>
<dbReference type="PROSITE" id="PS50082">
    <property type="entry name" value="WD_REPEATS_2"/>
    <property type="match status" value="5"/>
</dbReference>
<dbReference type="SUPFAM" id="SSF160897">
    <property type="entry name" value="Taf5 N-terminal domain-like"/>
    <property type="match status" value="1"/>
</dbReference>
<evidence type="ECO:0000313" key="11">
    <source>
        <dbReference type="Proteomes" id="UP001438707"/>
    </source>
</evidence>
<accession>A0AAW1Q670</accession>
<dbReference type="InterPro" id="IPR020472">
    <property type="entry name" value="WD40_PAC1"/>
</dbReference>
<comment type="caution">
    <text evidence="10">The sequence shown here is derived from an EMBL/GenBank/DDBJ whole genome shotgun (WGS) entry which is preliminary data.</text>
</comment>
<dbReference type="Pfam" id="PF00400">
    <property type="entry name" value="WD40"/>
    <property type="match status" value="6"/>
</dbReference>
<dbReference type="InterPro" id="IPR001680">
    <property type="entry name" value="WD40_rpt"/>
</dbReference>
<evidence type="ECO:0000256" key="3">
    <source>
        <dbReference type="ARBA" id="ARBA00022574"/>
    </source>
</evidence>
<keyword evidence="5" id="KW-0805">Transcription regulation</keyword>
<feature type="repeat" description="WD" evidence="8">
    <location>
        <begin position="408"/>
        <end position="439"/>
    </location>
</feature>
<feature type="repeat" description="WD" evidence="8">
    <location>
        <begin position="492"/>
        <end position="533"/>
    </location>
</feature>
<dbReference type="PROSITE" id="PS50896">
    <property type="entry name" value="LISH"/>
    <property type="match status" value="1"/>
</dbReference>
<keyword evidence="4" id="KW-0677">Repeat</keyword>
<feature type="repeat" description="WD" evidence="8">
    <location>
        <begin position="366"/>
        <end position="398"/>
    </location>
</feature>
<evidence type="ECO:0000256" key="7">
    <source>
        <dbReference type="ARBA" id="ARBA00023242"/>
    </source>
</evidence>
<comment type="subcellular location">
    <subcellularLocation>
        <location evidence="1">Nucleus</location>
    </subcellularLocation>
</comment>
<dbReference type="AlphaFoldDB" id="A0AAW1Q670"/>
<dbReference type="PANTHER" id="PTHR19879">
    <property type="entry name" value="TRANSCRIPTION INITIATION FACTOR TFIID"/>
    <property type="match status" value="1"/>
</dbReference>
<evidence type="ECO:0000259" key="9">
    <source>
        <dbReference type="Pfam" id="PF04494"/>
    </source>
</evidence>
<keyword evidence="3 8" id="KW-0853">WD repeat</keyword>
<dbReference type="Proteomes" id="UP001438707">
    <property type="component" value="Unassembled WGS sequence"/>
</dbReference>
<dbReference type="Gene3D" id="1.25.40.500">
    <property type="entry name" value="TFIID subunit TAF5, NTD2 domain"/>
    <property type="match status" value="1"/>
</dbReference>
<dbReference type="GO" id="GO:0006367">
    <property type="term" value="P:transcription initiation at RNA polymerase II promoter"/>
    <property type="evidence" value="ECO:0007669"/>
    <property type="project" value="TreeGrafter"/>
</dbReference>
<dbReference type="InterPro" id="IPR036322">
    <property type="entry name" value="WD40_repeat_dom_sf"/>
</dbReference>
<dbReference type="CDD" id="cd00200">
    <property type="entry name" value="WD40"/>
    <property type="match status" value="1"/>
</dbReference>
<organism evidence="10 11">
    <name type="scientific">Apatococcus lobatus</name>
    <dbReference type="NCBI Taxonomy" id="904363"/>
    <lineage>
        <taxon>Eukaryota</taxon>
        <taxon>Viridiplantae</taxon>
        <taxon>Chlorophyta</taxon>
        <taxon>core chlorophytes</taxon>
        <taxon>Trebouxiophyceae</taxon>
        <taxon>Chlorellales</taxon>
        <taxon>Chlorellaceae</taxon>
        <taxon>Apatococcus</taxon>
    </lineage>
</organism>
<protein>
    <recommendedName>
        <fullName evidence="9">TFIID subunit TAF5 NTD2 domain-containing protein</fullName>
    </recommendedName>
</protein>
<dbReference type="SUPFAM" id="SSF50978">
    <property type="entry name" value="WD40 repeat-like"/>
    <property type="match status" value="1"/>
</dbReference>
<dbReference type="PANTHER" id="PTHR19879:SF1">
    <property type="entry name" value="CANNONBALL-RELATED"/>
    <property type="match status" value="1"/>
</dbReference>
<proteinExistence type="inferred from homology"/>
<evidence type="ECO:0000256" key="1">
    <source>
        <dbReference type="ARBA" id="ARBA00004123"/>
    </source>
</evidence>
<dbReference type="PRINTS" id="PR00320">
    <property type="entry name" value="GPROTEINBRPT"/>
</dbReference>
<feature type="repeat" description="WD" evidence="8">
    <location>
        <begin position="450"/>
        <end position="491"/>
    </location>
</feature>
<evidence type="ECO:0000313" key="10">
    <source>
        <dbReference type="EMBL" id="KAK9816395.1"/>
    </source>
</evidence>
<feature type="domain" description="TFIID subunit TAF5 NTD2" evidence="9">
    <location>
        <begin position="62"/>
        <end position="160"/>
    </location>
</feature>
<dbReference type="Pfam" id="PF04494">
    <property type="entry name" value="TFIID_NTD2"/>
    <property type="match status" value="1"/>
</dbReference>
<feature type="repeat" description="WD" evidence="8">
    <location>
        <begin position="534"/>
        <end position="569"/>
    </location>
</feature>
<dbReference type="EMBL" id="JALJOS010000076">
    <property type="protein sequence ID" value="KAK9816395.1"/>
    <property type="molecule type" value="Genomic_DNA"/>
</dbReference>
<dbReference type="InterPro" id="IPR019775">
    <property type="entry name" value="WD40_repeat_CS"/>
</dbReference>
<dbReference type="GO" id="GO:0005669">
    <property type="term" value="C:transcription factor TFIID complex"/>
    <property type="evidence" value="ECO:0007669"/>
    <property type="project" value="TreeGrafter"/>
</dbReference>
<gene>
    <name evidence="10" type="ORF">WJX74_004879</name>
</gene>
<comment type="similarity">
    <text evidence="2">Belongs to the WD repeat TAF5 family.</text>
</comment>
<keyword evidence="6" id="KW-0804">Transcription</keyword>
<reference evidence="10 11" key="1">
    <citation type="journal article" date="2024" name="Nat. Commun.">
        <title>Phylogenomics reveals the evolutionary origins of lichenization in chlorophyte algae.</title>
        <authorList>
            <person name="Puginier C."/>
            <person name="Libourel C."/>
            <person name="Otte J."/>
            <person name="Skaloud P."/>
            <person name="Haon M."/>
            <person name="Grisel S."/>
            <person name="Petersen M."/>
            <person name="Berrin J.G."/>
            <person name="Delaux P.M."/>
            <person name="Dal Grande F."/>
            <person name="Keller J."/>
        </authorList>
    </citation>
    <scope>NUCLEOTIDE SEQUENCE [LARGE SCALE GENOMIC DNA]</scope>
    <source>
        <strain evidence="10 11">SAG 2145</strain>
    </source>
</reference>
<evidence type="ECO:0000256" key="6">
    <source>
        <dbReference type="ARBA" id="ARBA00023163"/>
    </source>
</evidence>
<evidence type="ECO:0000256" key="4">
    <source>
        <dbReference type="ARBA" id="ARBA00022737"/>
    </source>
</evidence>
<keyword evidence="7" id="KW-0539">Nucleus</keyword>
<dbReference type="InterPro" id="IPR007582">
    <property type="entry name" value="TFIID_NTD2"/>
</dbReference>